<accession>A0A2T4J9T2</accession>
<evidence type="ECO:0000259" key="1">
    <source>
        <dbReference type="PROSITE" id="PS50943"/>
    </source>
</evidence>
<protein>
    <submittedName>
        <fullName evidence="2">XRE family transcriptional regulator</fullName>
    </submittedName>
</protein>
<dbReference type="CDD" id="cd00093">
    <property type="entry name" value="HTH_XRE"/>
    <property type="match status" value="1"/>
</dbReference>
<dbReference type="RefSeq" id="WP_107326067.1">
    <property type="nucleotide sequence ID" value="NZ_NHSP01000044.1"/>
</dbReference>
<gene>
    <name evidence="2" type="ORF">C5F46_14595</name>
</gene>
<dbReference type="SUPFAM" id="SSF47413">
    <property type="entry name" value="lambda repressor-like DNA-binding domains"/>
    <property type="match status" value="1"/>
</dbReference>
<dbReference type="InterPro" id="IPR001387">
    <property type="entry name" value="Cro/C1-type_HTH"/>
</dbReference>
<dbReference type="SMART" id="SM00530">
    <property type="entry name" value="HTH_XRE"/>
    <property type="match status" value="1"/>
</dbReference>
<dbReference type="Gene3D" id="1.10.260.40">
    <property type="entry name" value="lambda repressor-like DNA-binding domains"/>
    <property type="match status" value="1"/>
</dbReference>
<dbReference type="PROSITE" id="PS50943">
    <property type="entry name" value="HTH_CROC1"/>
    <property type="match status" value="1"/>
</dbReference>
<evidence type="ECO:0000313" key="2">
    <source>
        <dbReference type="EMBL" id="PTE14666.1"/>
    </source>
</evidence>
<reference evidence="2 3" key="1">
    <citation type="submission" date="2018-03" db="EMBL/GenBank/DDBJ databases">
        <title>Rhodobacter veldkampii.</title>
        <authorList>
            <person name="Meyer T.E."/>
            <person name="Miller S."/>
            <person name="Lodha T."/>
            <person name="Gandham S."/>
            <person name="Chintalapati S."/>
            <person name="Chintalapati V.R."/>
        </authorList>
    </citation>
    <scope>NUCLEOTIDE SEQUENCE [LARGE SCALE GENOMIC DNA]</scope>
    <source>
        <strain evidence="2 3">DSM 11550</strain>
    </source>
</reference>
<sequence>MDAETSDQWFSEAVATLGDRLTAAREAAGLSCAETANCLGVSEATYTGWEQDAAFPRASLCHATAGVFGVSLAWLLTGEGLGVDPPRTETPAQPQHQPEVDLHRLRDDLAETRARMAQIDKRLQRILLHLE</sequence>
<dbReference type="EMBL" id="PZKF01000054">
    <property type="protein sequence ID" value="PTE14666.1"/>
    <property type="molecule type" value="Genomic_DNA"/>
</dbReference>
<dbReference type="InterPro" id="IPR010982">
    <property type="entry name" value="Lambda_DNA-bd_dom_sf"/>
</dbReference>
<keyword evidence="3" id="KW-1185">Reference proteome</keyword>
<name>A0A2T4J9T2_9RHOB</name>
<evidence type="ECO:0000313" key="3">
    <source>
        <dbReference type="Proteomes" id="UP000241899"/>
    </source>
</evidence>
<dbReference type="AlphaFoldDB" id="A0A2T4J9T2"/>
<dbReference type="Pfam" id="PF13560">
    <property type="entry name" value="HTH_31"/>
    <property type="match status" value="1"/>
</dbReference>
<dbReference type="OrthoDB" id="5659783at2"/>
<proteinExistence type="predicted"/>
<comment type="caution">
    <text evidence="2">The sequence shown here is derived from an EMBL/GenBank/DDBJ whole genome shotgun (WGS) entry which is preliminary data.</text>
</comment>
<organism evidence="2 3">
    <name type="scientific">Phaeovulum veldkampii DSM 11550</name>
    <dbReference type="NCBI Taxonomy" id="1185920"/>
    <lineage>
        <taxon>Bacteria</taxon>
        <taxon>Pseudomonadati</taxon>
        <taxon>Pseudomonadota</taxon>
        <taxon>Alphaproteobacteria</taxon>
        <taxon>Rhodobacterales</taxon>
        <taxon>Paracoccaceae</taxon>
        <taxon>Phaeovulum</taxon>
    </lineage>
</organism>
<dbReference type="GO" id="GO:0003677">
    <property type="term" value="F:DNA binding"/>
    <property type="evidence" value="ECO:0007669"/>
    <property type="project" value="InterPro"/>
</dbReference>
<feature type="domain" description="HTH cro/C1-type" evidence="1">
    <location>
        <begin position="21"/>
        <end position="75"/>
    </location>
</feature>
<dbReference type="Proteomes" id="UP000241899">
    <property type="component" value="Unassembled WGS sequence"/>
</dbReference>